<accession>A0A6P2DMK2</accession>
<evidence type="ECO:0000313" key="2">
    <source>
        <dbReference type="Proteomes" id="UP000464178"/>
    </source>
</evidence>
<organism evidence="1 2">
    <name type="scientific">Gemmata massiliana</name>
    <dbReference type="NCBI Taxonomy" id="1210884"/>
    <lineage>
        <taxon>Bacteria</taxon>
        <taxon>Pseudomonadati</taxon>
        <taxon>Planctomycetota</taxon>
        <taxon>Planctomycetia</taxon>
        <taxon>Gemmatales</taxon>
        <taxon>Gemmataceae</taxon>
        <taxon>Gemmata</taxon>
    </lineage>
</organism>
<reference evidence="1 2" key="1">
    <citation type="submission" date="2019-05" db="EMBL/GenBank/DDBJ databases">
        <authorList>
            <consortium name="Science for Life Laboratories"/>
        </authorList>
    </citation>
    <scope>NUCLEOTIDE SEQUENCE [LARGE SCALE GENOMIC DNA]</scope>
    <source>
        <strain evidence="1">Soil9</strain>
    </source>
</reference>
<protein>
    <submittedName>
        <fullName evidence="1">Uncharacterized protein</fullName>
    </submittedName>
</protein>
<keyword evidence="2" id="KW-1185">Reference proteome</keyword>
<gene>
    <name evidence="1" type="ORF">SOIL9_70510</name>
</gene>
<dbReference type="KEGG" id="gms:SOIL9_70510"/>
<dbReference type="RefSeq" id="WP_162673153.1">
    <property type="nucleotide sequence ID" value="NZ_LR593886.1"/>
</dbReference>
<dbReference type="AlphaFoldDB" id="A0A6P2DMK2"/>
<dbReference type="EMBL" id="LR593886">
    <property type="protein sequence ID" value="VTS03833.1"/>
    <property type="molecule type" value="Genomic_DNA"/>
</dbReference>
<dbReference type="Proteomes" id="UP000464178">
    <property type="component" value="Chromosome"/>
</dbReference>
<sequence>MAEARMQFDWVRDASLACLVINHNGWTKNPVSPLKVIPEQFRPPPPPPRKKSAEEIAEESRFAWVVLDRCFGGK</sequence>
<proteinExistence type="predicted"/>
<evidence type="ECO:0000313" key="1">
    <source>
        <dbReference type="EMBL" id="VTS03833.1"/>
    </source>
</evidence>
<name>A0A6P2DMK2_9BACT</name>